<reference evidence="2 3" key="1">
    <citation type="submission" date="2019-05" db="EMBL/GenBank/DDBJ databases">
        <title>Mumia sp. nov., isolated from the intestinal contents of plateau pika (Ochotona curzoniae) in the Qinghai-Tibet plateau of China.</title>
        <authorList>
            <person name="Tian Z."/>
        </authorList>
    </citation>
    <scope>NUCLEOTIDE SEQUENCE [LARGE SCALE GENOMIC DNA]</scope>
    <source>
        <strain evidence="3">527</strain>
    </source>
</reference>
<dbReference type="RefSeq" id="WP_139107017.1">
    <property type="nucleotide sequence ID" value="NZ_VDFR01000153.1"/>
</dbReference>
<evidence type="ECO:0000259" key="1">
    <source>
        <dbReference type="Pfam" id="PF03372"/>
    </source>
</evidence>
<dbReference type="AlphaFoldDB" id="A0A5C4MF76"/>
<dbReference type="EMBL" id="VDFR01000153">
    <property type="protein sequence ID" value="TNC34679.1"/>
    <property type="molecule type" value="Genomic_DNA"/>
</dbReference>
<accession>A0A5C4MF76</accession>
<dbReference type="PANTHER" id="PTHR42834:SF1">
    <property type="entry name" value="ENDONUCLEASE_EXONUCLEASE_PHOSPHATASE FAMILY PROTEIN (AFU_ORTHOLOGUE AFUA_3G09210)"/>
    <property type="match status" value="1"/>
</dbReference>
<dbReference type="Proteomes" id="UP000306740">
    <property type="component" value="Unassembled WGS sequence"/>
</dbReference>
<dbReference type="Pfam" id="PF03372">
    <property type="entry name" value="Exo_endo_phos"/>
    <property type="match status" value="1"/>
</dbReference>
<evidence type="ECO:0000313" key="2">
    <source>
        <dbReference type="EMBL" id="TNC34679.1"/>
    </source>
</evidence>
<keyword evidence="2" id="KW-0255">Endonuclease</keyword>
<evidence type="ECO:0000313" key="3">
    <source>
        <dbReference type="Proteomes" id="UP000306740"/>
    </source>
</evidence>
<name>A0A5C4MF76_9ACTN</name>
<dbReference type="GO" id="GO:0004527">
    <property type="term" value="F:exonuclease activity"/>
    <property type="evidence" value="ECO:0007669"/>
    <property type="project" value="UniProtKB-KW"/>
</dbReference>
<dbReference type="OrthoDB" id="1398885at2"/>
<dbReference type="PANTHER" id="PTHR42834">
    <property type="entry name" value="ENDONUCLEASE/EXONUCLEASE/PHOSPHATASE FAMILY PROTEIN (AFU_ORTHOLOGUE AFUA_3G09210)"/>
    <property type="match status" value="1"/>
</dbReference>
<sequence length="374" mass="40914">MRLASFNVENLFARPKAMAESEGDAATRTKVLAAHARLSSLFERHSYTGAEDDILALLDTLGVLRSDEGPYVRLRKLRGQLVKRPRSGAVTLAATGRADWVGWVELKTVAVNARATENTARVLEALDADLVTVVEADDRPGLQMFSEALLPAVGGTPYEQVMVVEGNDARGIDVGLMASGDYRLVQMRTHVFDTDGQGTVFSRDCCEYHVETPLGTRIVLLANHFKSKGYSSPGDPTGAKRRERQATRVARIVRSLRNEGIEHLAVTGDLNDDPASASLAPLLAVDGLTDVSEHPSFDWNHRRGTYGSGNEKDKIDYILLSDPLFTRMIGGGVFRKGVWRGSRTKDPWEIFPTLTSRVEEASDHAALWADLAAV</sequence>
<gene>
    <name evidence="2" type="ORF">FHE65_27565</name>
</gene>
<dbReference type="InterPro" id="IPR005135">
    <property type="entry name" value="Endo/exonuclease/phosphatase"/>
</dbReference>
<comment type="caution">
    <text evidence="2">The sequence shown here is derived from an EMBL/GenBank/DDBJ whole genome shotgun (WGS) entry which is preliminary data.</text>
</comment>
<feature type="domain" description="Endonuclease/exonuclease/phosphatase" evidence="1">
    <location>
        <begin position="115"/>
        <end position="364"/>
    </location>
</feature>
<keyword evidence="2" id="KW-0540">Nuclease</keyword>
<organism evidence="2 3">
    <name type="scientific">Mumia zhuanghuii</name>
    <dbReference type="NCBI Taxonomy" id="2585211"/>
    <lineage>
        <taxon>Bacteria</taxon>
        <taxon>Bacillati</taxon>
        <taxon>Actinomycetota</taxon>
        <taxon>Actinomycetes</taxon>
        <taxon>Propionibacteriales</taxon>
        <taxon>Nocardioidaceae</taxon>
        <taxon>Mumia</taxon>
    </lineage>
</organism>
<keyword evidence="2" id="KW-0269">Exonuclease</keyword>
<dbReference type="GO" id="GO:0004519">
    <property type="term" value="F:endonuclease activity"/>
    <property type="evidence" value="ECO:0007669"/>
    <property type="project" value="UniProtKB-KW"/>
</dbReference>
<keyword evidence="2" id="KW-0378">Hydrolase</keyword>
<dbReference type="Gene3D" id="3.60.10.10">
    <property type="entry name" value="Endonuclease/exonuclease/phosphatase"/>
    <property type="match status" value="1"/>
</dbReference>
<proteinExistence type="predicted"/>
<dbReference type="SUPFAM" id="SSF56219">
    <property type="entry name" value="DNase I-like"/>
    <property type="match status" value="1"/>
</dbReference>
<dbReference type="InterPro" id="IPR036691">
    <property type="entry name" value="Endo/exonu/phosph_ase_sf"/>
</dbReference>
<protein>
    <submittedName>
        <fullName evidence="2">Endonuclease/exonuclease/phosphatase family protein</fullName>
    </submittedName>
</protein>